<feature type="region of interest" description="Disordered" evidence="9">
    <location>
        <begin position="418"/>
        <end position="437"/>
    </location>
</feature>
<keyword evidence="5" id="KW-0677">Repeat</keyword>
<dbReference type="Proteomes" id="UP000230066">
    <property type="component" value="Unassembled WGS sequence"/>
</dbReference>
<evidence type="ECO:0000313" key="13">
    <source>
        <dbReference type="Proteomes" id="UP000230066"/>
    </source>
</evidence>
<evidence type="ECO:0000256" key="11">
    <source>
        <dbReference type="SAM" id="SignalP"/>
    </source>
</evidence>
<comment type="similarity">
    <text evidence="2">Belongs to the cystinosin family.</text>
</comment>
<dbReference type="PANTHER" id="PTHR13131">
    <property type="entry name" value="CYSTINOSIN"/>
    <property type="match status" value="1"/>
</dbReference>
<feature type="transmembrane region" description="Helical" evidence="10">
    <location>
        <begin position="356"/>
        <end position="375"/>
    </location>
</feature>
<evidence type="ECO:0000256" key="2">
    <source>
        <dbReference type="ARBA" id="ARBA00006855"/>
    </source>
</evidence>
<feature type="signal peptide" evidence="11">
    <location>
        <begin position="1"/>
        <end position="20"/>
    </location>
</feature>
<comment type="catalytic activity">
    <reaction evidence="8">
        <text>L-cystine(out) + H(+)(out) = L-cystine(in) + H(+)(in)</text>
        <dbReference type="Rhea" id="RHEA:66172"/>
        <dbReference type="ChEBI" id="CHEBI:15378"/>
        <dbReference type="ChEBI" id="CHEBI:35491"/>
    </reaction>
    <physiologicalReaction direction="left-to-right" evidence="8">
        <dbReference type="Rhea" id="RHEA:66173"/>
    </physiologicalReaction>
</comment>
<dbReference type="PANTHER" id="PTHR13131:SF5">
    <property type="entry name" value="CYSTINOSIN"/>
    <property type="match status" value="1"/>
</dbReference>
<evidence type="ECO:0000256" key="3">
    <source>
        <dbReference type="ARBA" id="ARBA00022448"/>
    </source>
</evidence>
<feature type="transmembrane region" description="Helical" evidence="10">
    <location>
        <begin position="283"/>
        <end position="301"/>
    </location>
</feature>
<comment type="caution">
    <text evidence="12">The sequence shown here is derived from an EMBL/GenBank/DDBJ whole genome shotgun (WGS) entry which is preliminary data.</text>
</comment>
<reference evidence="12" key="1">
    <citation type="submission" date="2019-03" db="EMBL/GenBank/DDBJ databases">
        <title>Improved annotation for the trematode Fasciola hepatica.</title>
        <authorList>
            <person name="Choi Y.-J."/>
            <person name="Martin J."/>
            <person name="Mitreva M."/>
        </authorList>
    </citation>
    <scope>NUCLEOTIDE SEQUENCE [LARGE SCALE GENOMIC DNA]</scope>
</reference>
<evidence type="ECO:0000256" key="5">
    <source>
        <dbReference type="ARBA" id="ARBA00022737"/>
    </source>
</evidence>
<evidence type="ECO:0000256" key="7">
    <source>
        <dbReference type="ARBA" id="ARBA00023136"/>
    </source>
</evidence>
<dbReference type="Gene3D" id="1.20.1280.290">
    <property type="match status" value="1"/>
</dbReference>
<feature type="transmembrane region" description="Helical" evidence="10">
    <location>
        <begin position="181"/>
        <end position="204"/>
    </location>
</feature>
<keyword evidence="7 10" id="KW-0472">Membrane</keyword>
<accession>A0A4E0RRV3</accession>
<dbReference type="GO" id="GO:0005765">
    <property type="term" value="C:lysosomal membrane"/>
    <property type="evidence" value="ECO:0007669"/>
    <property type="project" value="TreeGrafter"/>
</dbReference>
<keyword evidence="6 10" id="KW-1133">Transmembrane helix</keyword>
<evidence type="ECO:0000256" key="1">
    <source>
        <dbReference type="ARBA" id="ARBA00004127"/>
    </source>
</evidence>
<evidence type="ECO:0000256" key="6">
    <source>
        <dbReference type="ARBA" id="ARBA00022989"/>
    </source>
</evidence>
<evidence type="ECO:0000256" key="10">
    <source>
        <dbReference type="SAM" id="Phobius"/>
    </source>
</evidence>
<protein>
    <submittedName>
        <fullName evidence="12">Cystinosin</fullName>
    </submittedName>
</protein>
<feature type="chain" id="PRO_5020039305" evidence="11">
    <location>
        <begin position="21"/>
        <end position="437"/>
    </location>
</feature>
<dbReference type="EMBL" id="JXXN02000060">
    <property type="protein sequence ID" value="THD28834.1"/>
    <property type="molecule type" value="Genomic_DNA"/>
</dbReference>
<feature type="transmembrane region" description="Helical" evidence="10">
    <location>
        <begin position="256"/>
        <end position="277"/>
    </location>
</feature>
<feature type="transmembrane region" description="Helical" evidence="10">
    <location>
        <begin position="224"/>
        <end position="244"/>
    </location>
</feature>
<keyword evidence="4 10" id="KW-0812">Transmembrane</keyword>
<gene>
    <name evidence="12" type="ORF">D915_000304</name>
</gene>
<comment type="subcellular location">
    <subcellularLocation>
        <location evidence="1">Endomembrane system</location>
        <topology evidence="1">Multi-pass membrane protein</topology>
    </subcellularLocation>
</comment>
<dbReference type="InterPro" id="IPR005282">
    <property type="entry name" value="LC_transporter"/>
</dbReference>
<dbReference type="InterPro" id="IPR006603">
    <property type="entry name" value="PQ-loop_rpt"/>
</dbReference>
<keyword evidence="3" id="KW-0813">Transport</keyword>
<evidence type="ECO:0000256" key="8">
    <source>
        <dbReference type="ARBA" id="ARBA00048473"/>
    </source>
</evidence>
<dbReference type="AlphaFoldDB" id="A0A4E0RRV3"/>
<feature type="transmembrane region" description="Helical" evidence="10">
    <location>
        <begin position="313"/>
        <end position="336"/>
    </location>
</feature>
<evidence type="ECO:0000313" key="12">
    <source>
        <dbReference type="EMBL" id="THD28834.1"/>
    </source>
</evidence>
<evidence type="ECO:0000256" key="4">
    <source>
        <dbReference type="ARBA" id="ARBA00022692"/>
    </source>
</evidence>
<dbReference type="GO" id="GO:0015184">
    <property type="term" value="F:L-cystine transmembrane transporter activity"/>
    <property type="evidence" value="ECO:0007669"/>
    <property type="project" value="TreeGrafter"/>
</dbReference>
<dbReference type="NCBIfam" id="TIGR00951">
    <property type="entry name" value="2A43"/>
    <property type="match status" value="1"/>
</dbReference>
<keyword evidence="13" id="KW-1185">Reference proteome</keyword>
<evidence type="ECO:0000256" key="9">
    <source>
        <dbReference type="SAM" id="MobiDB-lite"/>
    </source>
</evidence>
<sequence length="437" mass="49286">MKVCMVSAVLGAILLRLVLCLKIENDTFIQLEPNSMSLEIGDIRNLTVVLGYPSTRNRIFVFTYRNLDGKYLNVTYDEEFTVRPLDPFTVTNGSDTPVSRQVVAIRPGHVYIGLNESEVEHEIPDLNRVVCEVAVMHYHWLSVFEVVIGWMYFAAWTISFYPQVFLNWRRKSVVGLNLDFLLLNLTGFFVYSVFNISLFASPVIKDLYHQLFPVGEIPVQLNDIFFSVHAFLICIVTGIQVLIYERGGQRISRVCIGILCLIAAYSVINIILAGAGVFTWLTLLYNISYVKLFITLVKYIPQAVMNCRRRSTVGWSIGNICLDMTGGLLSILQMFIIAYNFEDYGSVFGSPVKVGLGLFSIVFDVFFMVQHWCLFPNADHLVDSVDEFGVHSSQSSPEIESNGDIWGQTIGAVYRRASDESALIKQPRPTKTETSPA</sequence>
<dbReference type="GO" id="GO:0012505">
    <property type="term" value="C:endomembrane system"/>
    <property type="evidence" value="ECO:0007669"/>
    <property type="project" value="UniProtKB-SubCell"/>
</dbReference>
<dbReference type="SMART" id="SM00679">
    <property type="entry name" value="CTNS"/>
    <property type="match status" value="2"/>
</dbReference>
<proteinExistence type="inferred from homology"/>
<dbReference type="Pfam" id="PF04193">
    <property type="entry name" value="PQ-loop"/>
    <property type="match status" value="2"/>
</dbReference>
<keyword evidence="11" id="KW-0732">Signal</keyword>
<organism evidence="12 13">
    <name type="scientific">Fasciola hepatica</name>
    <name type="common">Liver fluke</name>
    <dbReference type="NCBI Taxonomy" id="6192"/>
    <lineage>
        <taxon>Eukaryota</taxon>
        <taxon>Metazoa</taxon>
        <taxon>Spiralia</taxon>
        <taxon>Lophotrochozoa</taxon>
        <taxon>Platyhelminthes</taxon>
        <taxon>Trematoda</taxon>
        <taxon>Digenea</taxon>
        <taxon>Plagiorchiida</taxon>
        <taxon>Echinostomata</taxon>
        <taxon>Echinostomatoidea</taxon>
        <taxon>Fasciolidae</taxon>
        <taxon>Fasciola</taxon>
    </lineage>
</organism>
<name>A0A4E0RRV3_FASHE</name>
<feature type="transmembrane region" description="Helical" evidence="10">
    <location>
        <begin position="138"/>
        <end position="161"/>
    </location>
</feature>